<dbReference type="InterPro" id="IPR048343">
    <property type="entry name" value="ZW10_C"/>
</dbReference>
<dbReference type="Pfam" id="PF20666">
    <property type="entry name" value="ZW10_C"/>
    <property type="match status" value="1"/>
</dbReference>
<proteinExistence type="predicted"/>
<dbReference type="AlphaFoldDB" id="A0A8H6YCK4"/>
<feature type="compositionally biased region" description="Polar residues" evidence="1">
    <location>
        <begin position="631"/>
        <end position="641"/>
    </location>
</feature>
<feature type="compositionally biased region" description="Acidic residues" evidence="1">
    <location>
        <begin position="487"/>
        <end position="502"/>
    </location>
</feature>
<dbReference type="PANTHER" id="PTHR12205:SF0">
    <property type="entry name" value="CENTROMERE_KINETOCHORE PROTEIN ZW10 HOMOLOG"/>
    <property type="match status" value="1"/>
</dbReference>
<feature type="domain" description="ZW10 C-terminal helical" evidence="3">
    <location>
        <begin position="841"/>
        <end position="982"/>
    </location>
</feature>
<name>A0A8H6YCK4_9AGAR</name>
<evidence type="ECO:0000313" key="5">
    <source>
        <dbReference type="Proteomes" id="UP000620124"/>
    </source>
</evidence>
<organism evidence="4 5">
    <name type="scientific">Mycena venus</name>
    <dbReference type="NCBI Taxonomy" id="2733690"/>
    <lineage>
        <taxon>Eukaryota</taxon>
        <taxon>Fungi</taxon>
        <taxon>Dikarya</taxon>
        <taxon>Basidiomycota</taxon>
        <taxon>Agaricomycotina</taxon>
        <taxon>Agaricomycetes</taxon>
        <taxon>Agaricomycetidae</taxon>
        <taxon>Agaricales</taxon>
        <taxon>Marasmiineae</taxon>
        <taxon>Mycenaceae</taxon>
        <taxon>Mycena</taxon>
    </lineage>
</organism>
<dbReference type="GO" id="GO:0005737">
    <property type="term" value="C:cytoplasm"/>
    <property type="evidence" value="ECO:0007669"/>
    <property type="project" value="GOC"/>
</dbReference>
<dbReference type="EMBL" id="JACAZI010000007">
    <property type="protein sequence ID" value="KAF7356519.1"/>
    <property type="molecule type" value="Genomic_DNA"/>
</dbReference>
<feature type="domain" description="Centromere/kinetochore protein zw10 C-terminal" evidence="2">
    <location>
        <begin position="714"/>
        <end position="813"/>
    </location>
</feature>
<dbReference type="PANTHER" id="PTHR12205">
    <property type="entry name" value="CENTROMERE/KINETOCHORE PROTEIN ZW10"/>
    <property type="match status" value="1"/>
</dbReference>
<evidence type="ECO:0000259" key="2">
    <source>
        <dbReference type="Pfam" id="PF20666"/>
    </source>
</evidence>
<feature type="compositionally biased region" description="Low complexity" evidence="1">
    <location>
        <begin position="600"/>
        <end position="614"/>
    </location>
</feature>
<feature type="compositionally biased region" description="Acidic residues" evidence="1">
    <location>
        <begin position="562"/>
        <end position="577"/>
    </location>
</feature>
<evidence type="ECO:0000256" key="1">
    <source>
        <dbReference type="SAM" id="MobiDB-lite"/>
    </source>
</evidence>
<sequence length="987" mass="108060">MVEALSRKGPCDCCQIWPPNTLLRLDHNTSAMAFPVPSHLPRRPNPQDVSSEILMKIDQATNQTLTASLATSWLAELEDTIRATETHIHDRIHLDLPQFEQQLESSKSVQTRLQSLVSNVDELNQTLSDPGTGLIPILVRSLTTHATLAQESADATVRHETLSHLLRCRAEFGSVLSLVQMGKLPQAVEACGKFDQLLQNAPAHLHQTNVMLDIKRKFQAAKSRAEEQLSEAYSRSVTVSPKCLTILSSVAVRQSETVLSLSEVLSSLSATSLSSHLTTLRRDTMAHYVDHVLRQPTSLTISCENAENRLTLFPSPPNSEDLTTRLDNVSATLKFMSTHFTAFLPPSESLAFSRSLCKPIVTSVLSNLLVPSLPSSFDLLPQFIGLSKQAVAFEEECVIQLLGDDKSDRLIKAWVDGMGGHYERQRRLQILDTSRVIILSPESADDRFLVEIDIRQGQDKAPEVVPVQEEDPDASWGLNGSSSSSEAVDDGWGFEDDTEPESESASAATSSIPAEDVVAEDSWGFDDEEEDGTAPVVEPQEPPDANGLDKPDDDAWGWNDEAPADPAEETAWDDPWDEPPAKSSAVVESRPPPAPSIGLSKASISSPASTSSPKMATRLEKLANKGKKHLNGNSPMSSPALSTPMSSAKPSPAPPSPPPPAPANPSEKRPPRLTPAVVPKETYLVSGRMRQIINIVEDVLAEGQKFAASKILPPIETSSSPGTVLLQSAASILDLYRALYPVKFAGRLKTAPEAPMLFSNDCLYLSGEIARMEAAAASQGSLAPVRDRLVECRTRLKIVGDSWFEDTVEQHRQSANDIISQGAEGFTFTADQDRYDECETAISRVVQEIKRLAQQWKGILNKNKYYTAVGMVTEAALSRVLEDILALPDIPEVESHRLSELCRMLHALEALFIEDQDPFVVAYVPSWLKFSYLSELLEASMVDISYLFDSGALVDFEVDELVRLVRALFADTALRTNTINKLTAGRQ</sequence>
<feature type="compositionally biased region" description="Acidic residues" evidence="1">
    <location>
        <begin position="517"/>
        <end position="532"/>
    </location>
</feature>
<feature type="compositionally biased region" description="Pro residues" evidence="1">
    <location>
        <begin position="651"/>
        <end position="663"/>
    </location>
</feature>
<feature type="region of interest" description="Disordered" evidence="1">
    <location>
        <begin position="459"/>
        <end position="675"/>
    </location>
</feature>
<comment type="caution">
    <text evidence="4">The sequence shown here is derived from an EMBL/GenBank/DDBJ whole genome shotgun (WGS) entry which is preliminary data.</text>
</comment>
<gene>
    <name evidence="4" type="ORF">MVEN_00985400</name>
</gene>
<dbReference type="Gene3D" id="1.10.357.150">
    <property type="match status" value="1"/>
</dbReference>
<dbReference type="GO" id="GO:0007094">
    <property type="term" value="P:mitotic spindle assembly checkpoint signaling"/>
    <property type="evidence" value="ECO:0007669"/>
    <property type="project" value="TreeGrafter"/>
</dbReference>
<evidence type="ECO:0000313" key="4">
    <source>
        <dbReference type="EMBL" id="KAF7356519.1"/>
    </source>
</evidence>
<dbReference type="GO" id="GO:0006888">
    <property type="term" value="P:endoplasmic reticulum to Golgi vesicle-mediated transport"/>
    <property type="evidence" value="ECO:0007669"/>
    <property type="project" value="TreeGrafter"/>
</dbReference>
<dbReference type="GO" id="GO:1990423">
    <property type="term" value="C:RZZ complex"/>
    <property type="evidence" value="ECO:0007669"/>
    <property type="project" value="TreeGrafter"/>
</dbReference>
<dbReference type="OrthoDB" id="534815at2759"/>
<dbReference type="Pfam" id="PF22766">
    <property type="entry name" value="ZW10_C2"/>
    <property type="match status" value="1"/>
</dbReference>
<dbReference type="InterPro" id="IPR046362">
    <property type="entry name" value="Zw10/DSL1_C_sf"/>
</dbReference>
<feature type="compositionally biased region" description="Low complexity" evidence="1">
    <location>
        <begin position="503"/>
        <end position="515"/>
    </location>
</feature>
<protein>
    <submittedName>
        <fullName evidence="4">Dsl1-C domain-containing protein</fullName>
    </submittedName>
</protein>
<evidence type="ECO:0000259" key="3">
    <source>
        <dbReference type="Pfam" id="PF22766"/>
    </source>
</evidence>
<keyword evidence="5" id="KW-1185">Reference proteome</keyword>
<reference evidence="4" key="1">
    <citation type="submission" date="2020-05" db="EMBL/GenBank/DDBJ databases">
        <title>Mycena genomes resolve the evolution of fungal bioluminescence.</title>
        <authorList>
            <person name="Tsai I.J."/>
        </authorList>
    </citation>
    <scope>NUCLEOTIDE SEQUENCE</scope>
    <source>
        <strain evidence="4">CCC161011</strain>
    </source>
</reference>
<dbReference type="InterPro" id="IPR055148">
    <property type="entry name" value="ZW10_C_2"/>
</dbReference>
<dbReference type="Proteomes" id="UP000620124">
    <property type="component" value="Unassembled WGS sequence"/>
</dbReference>
<accession>A0A8H6YCK4</accession>